<dbReference type="SUPFAM" id="SSF52540">
    <property type="entry name" value="P-loop containing nucleoside triphosphate hydrolases"/>
    <property type="match status" value="1"/>
</dbReference>
<dbReference type="InterPro" id="IPR036640">
    <property type="entry name" value="ABC1_TM_sf"/>
</dbReference>
<dbReference type="Pfam" id="PF00664">
    <property type="entry name" value="ABC_membrane"/>
    <property type="match status" value="1"/>
</dbReference>
<dbReference type="RefSeq" id="WP_126595196.1">
    <property type="nucleotide sequence ID" value="NZ_BIFQ01000001.1"/>
</dbReference>
<accession>A0A401ZB97</accession>
<proteinExistence type="predicted"/>
<keyword evidence="5 7" id="KW-1133">Transmembrane helix</keyword>
<protein>
    <submittedName>
        <fullName evidence="10">Helicase</fullName>
    </submittedName>
</protein>
<comment type="subcellular location">
    <subcellularLocation>
        <location evidence="1">Cell membrane</location>
        <topology evidence="1">Multi-pass membrane protein</topology>
    </subcellularLocation>
</comment>
<dbReference type="Gene3D" id="1.20.1560.10">
    <property type="entry name" value="ABC transporter type 1, transmembrane domain"/>
    <property type="match status" value="1"/>
</dbReference>
<dbReference type="InterPro" id="IPR017871">
    <property type="entry name" value="ABC_transporter-like_CS"/>
</dbReference>
<evidence type="ECO:0000256" key="7">
    <source>
        <dbReference type="SAM" id="Phobius"/>
    </source>
</evidence>
<dbReference type="InterPro" id="IPR003593">
    <property type="entry name" value="AAA+_ATPase"/>
</dbReference>
<dbReference type="InterPro" id="IPR027417">
    <property type="entry name" value="P-loop_NTPase"/>
</dbReference>
<keyword evidence="3" id="KW-0547">Nucleotide-binding</keyword>
<evidence type="ECO:0000256" key="6">
    <source>
        <dbReference type="ARBA" id="ARBA00023136"/>
    </source>
</evidence>
<dbReference type="PROSITE" id="PS50929">
    <property type="entry name" value="ABC_TM1F"/>
    <property type="match status" value="1"/>
</dbReference>
<dbReference type="EMBL" id="BIFQ01000001">
    <property type="protein sequence ID" value="GCE03998.1"/>
    <property type="molecule type" value="Genomic_DNA"/>
</dbReference>
<dbReference type="OrthoDB" id="9769895at2"/>
<dbReference type="PANTHER" id="PTHR43394">
    <property type="entry name" value="ATP-DEPENDENT PERMEASE MDL1, MITOCHONDRIAL"/>
    <property type="match status" value="1"/>
</dbReference>
<keyword evidence="10" id="KW-0347">Helicase</keyword>
<feature type="domain" description="ABC transmembrane type-1" evidence="9">
    <location>
        <begin position="22"/>
        <end position="304"/>
    </location>
</feature>
<dbReference type="PROSITE" id="PS50893">
    <property type="entry name" value="ABC_TRANSPORTER_2"/>
    <property type="match status" value="1"/>
</dbReference>
<dbReference type="GO" id="GO:0016887">
    <property type="term" value="F:ATP hydrolysis activity"/>
    <property type="evidence" value="ECO:0007669"/>
    <property type="project" value="InterPro"/>
</dbReference>
<reference evidence="11" key="1">
    <citation type="submission" date="2018-12" db="EMBL/GenBank/DDBJ databases">
        <title>Tengunoibacter tsumagoiensis gen. nov., sp. nov., Dictyobacter kobayashii sp. nov., D. alpinus sp. nov., and D. joshuensis sp. nov. and description of Dictyobacteraceae fam. nov. within the order Ktedonobacterales isolated from Tengu-no-mugimeshi.</title>
        <authorList>
            <person name="Wang C.M."/>
            <person name="Zheng Y."/>
            <person name="Sakai Y."/>
            <person name="Toyoda A."/>
            <person name="Minakuchi Y."/>
            <person name="Abe K."/>
            <person name="Yokota A."/>
            <person name="Yabe S."/>
        </authorList>
    </citation>
    <scope>NUCLEOTIDE SEQUENCE [LARGE SCALE GENOMIC DNA]</scope>
    <source>
        <strain evidence="11">S-27</strain>
    </source>
</reference>
<dbReference type="CDD" id="cd07346">
    <property type="entry name" value="ABC_6TM_exporters"/>
    <property type="match status" value="1"/>
</dbReference>
<feature type="domain" description="ABC transporter" evidence="8">
    <location>
        <begin position="338"/>
        <end position="575"/>
    </location>
</feature>
<evidence type="ECO:0000256" key="4">
    <source>
        <dbReference type="ARBA" id="ARBA00022840"/>
    </source>
</evidence>
<evidence type="ECO:0000256" key="5">
    <source>
        <dbReference type="ARBA" id="ARBA00022989"/>
    </source>
</evidence>
<dbReference type="SUPFAM" id="SSF90123">
    <property type="entry name" value="ABC transporter transmembrane region"/>
    <property type="match status" value="1"/>
</dbReference>
<sequence>MPTTGRRVVLAKYLGVERMCVLGLAVLLAATVAVRVGNPELLRAFIDDAVGGKSLEILLLRGGLFLALVLVSQGLSVATAYVSGNLAWRATNRMRLDLVRHCLGLDMAFHQTHTPGELIERTDEDVSALANLFSSFVLQILINLLLLICILIVLSCMDWRLGLALTVYVLLCLYVLRRTSETASPAWKQASAALADLHGFVGEQITGIVDLRTSGAIPYVMRTFYARRRVAFLRQWDAHRLSIIISGGTDILLTGGAVGAFLLGAALFQAGAITLGTVYLVVTYTQMLAQPLQEIMAQIDDLQKASASLKRIDELLALQPVLRDGLGITSLPAGALALACEHVSFSYQKGAPVLKDITLHIGAGEVLGVLGHTGSGKSTLARLLCRLCDPDVGSISLGGIPIQDERIAVLRQRVGMVTQEVQLFPASLRDNLTLFSPDSDDERIVQVLDELGLEDWYAALPRGLDTIIGSDSTSEAGFSAGEAQLLAFARVFLQNPSVVILDEASSRLDVVTEQLIERAVARLLQGRTGIIIAHRLATIQRADQVAILEDGQLVEYGGRTGLLADPHSRFSHLLHIASEEVQI</sequence>
<keyword evidence="10" id="KW-0378">Hydrolase</keyword>
<evidence type="ECO:0000313" key="11">
    <source>
        <dbReference type="Proteomes" id="UP000287224"/>
    </source>
</evidence>
<dbReference type="GO" id="GO:0004386">
    <property type="term" value="F:helicase activity"/>
    <property type="evidence" value="ECO:0007669"/>
    <property type="project" value="UniProtKB-KW"/>
</dbReference>
<evidence type="ECO:0000259" key="9">
    <source>
        <dbReference type="PROSITE" id="PS50929"/>
    </source>
</evidence>
<comment type="caution">
    <text evidence="10">The sequence shown here is derived from an EMBL/GenBank/DDBJ whole genome shotgun (WGS) entry which is preliminary data.</text>
</comment>
<feature type="transmembrane region" description="Helical" evidence="7">
    <location>
        <begin position="128"/>
        <end position="153"/>
    </location>
</feature>
<evidence type="ECO:0000313" key="10">
    <source>
        <dbReference type="EMBL" id="GCE03998.1"/>
    </source>
</evidence>
<gene>
    <name evidence="10" type="ORF">KDAU_13270</name>
</gene>
<keyword evidence="4" id="KW-0067">ATP-binding</keyword>
<dbReference type="InterPro" id="IPR003439">
    <property type="entry name" value="ABC_transporter-like_ATP-bd"/>
</dbReference>
<evidence type="ECO:0000259" key="8">
    <source>
        <dbReference type="PROSITE" id="PS50893"/>
    </source>
</evidence>
<dbReference type="InterPro" id="IPR011527">
    <property type="entry name" value="ABC1_TM_dom"/>
</dbReference>
<dbReference type="PROSITE" id="PS00211">
    <property type="entry name" value="ABC_TRANSPORTER_1"/>
    <property type="match status" value="1"/>
</dbReference>
<dbReference type="Pfam" id="PF00005">
    <property type="entry name" value="ABC_tran"/>
    <property type="match status" value="1"/>
</dbReference>
<evidence type="ECO:0000256" key="3">
    <source>
        <dbReference type="ARBA" id="ARBA00022741"/>
    </source>
</evidence>
<dbReference type="InterPro" id="IPR039421">
    <property type="entry name" value="Type_1_exporter"/>
</dbReference>
<organism evidence="10 11">
    <name type="scientific">Dictyobacter aurantiacus</name>
    <dbReference type="NCBI Taxonomy" id="1936993"/>
    <lineage>
        <taxon>Bacteria</taxon>
        <taxon>Bacillati</taxon>
        <taxon>Chloroflexota</taxon>
        <taxon>Ktedonobacteria</taxon>
        <taxon>Ktedonobacterales</taxon>
        <taxon>Dictyobacteraceae</taxon>
        <taxon>Dictyobacter</taxon>
    </lineage>
</organism>
<dbReference type="PANTHER" id="PTHR43394:SF1">
    <property type="entry name" value="ATP-BINDING CASSETTE SUB-FAMILY B MEMBER 10, MITOCHONDRIAL"/>
    <property type="match status" value="1"/>
</dbReference>
<dbReference type="AlphaFoldDB" id="A0A401ZB97"/>
<dbReference type="GO" id="GO:0005524">
    <property type="term" value="F:ATP binding"/>
    <property type="evidence" value="ECO:0007669"/>
    <property type="project" value="UniProtKB-KW"/>
</dbReference>
<keyword evidence="2 7" id="KW-0812">Transmembrane</keyword>
<keyword evidence="11" id="KW-1185">Reference proteome</keyword>
<feature type="transmembrane region" description="Helical" evidence="7">
    <location>
        <begin position="251"/>
        <end position="282"/>
    </location>
</feature>
<evidence type="ECO:0000256" key="2">
    <source>
        <dbReference type="ARBA" id="ARBA00022692"/>
    </source>
</evidence>
<dbReference type="Gene3D" id="3.40.50.300">
    <property type="entry name" value="P-loop containing nucleotide triphosphate hydrolases"/>
    <property type="match status" value="1"/>
</dbReference>
<dbReference type="GO" id="GO:0005886">
    <property type="term" value="C:plasma membrane"/>
    <property type="evidence" value="ECO:0007669"/>
    <property type="project" value="UniProtKB-SubCell"/>
</dbReference>
<dbReference type="GO" id="GO:0015421">
    <property type="term" value="F:ABC-type oligopeptide transporter activity"/>
    <property type="evidence" value="ECO:0007669"/>
    <property type="project" value="TreeGrafter"/>
</dbReference>
<feature type="transmembrane region" description="Helical" evidence="7">
    <location>
        <begin position="59"/>
        <end position="88"/>
    </location>
</feature>
<evidence type="ECO:0000256" key="1">
    <source>
        <dbReference type="ARBA" id="ARBA00004651"/>
    </source>
</evidence>
<name>A0A401ZB97_9CHLR</name>
<dbReference type="SMART" id="SM00382">
    <property type="entry name" value="AAA"/>
    <property type="match status" value="1"/>
</dbReference>
<dbReference type="Proteomes" id="UP000287224">
    <property type="component" value="Unassembled WGS sequence"/>
</dbReference>
<feature type="transmembrane region" description="Helical" evidence="7">
    <location>
        <begin position="159"/>
        <end position="176"/>
    </location>
</feature>
<keyword evidence="6 7" id="KW-0472">Membrane</keyword>